<protein>
    <submittedName>
        <fullName evidence="1">Uncharacterized protein</fullName>
    </submittedName>
</protein>
<reference evidence="1" key="1">
    <citation type="journal article" date="2021" name="Open Biol.">
        <title>Shared evolutionary footprints suggest mitochondrial oxidative damage underlies multiple complex I losses in fungi.</title>
        <authorList>
            <person name="Schikora-Tamarit M.A."/>
            <person name="Marcet-Houben M."/>
            <person name="Nosek J."/>
            <person name="Gabaldon T."/>
        </authorList>
    </citation>
    <scope>NUCLEOTIDE SEQUENCE</scope>
    <source>
        <strain evidence="1">CBS2887</strain>
    </source>
</reference>
<dbReference type="OrthoDB" id="3978952at2759"/>
<evidence type="ECO:0000313" key="2">
    <source>
        <dbReference type="Proteomes" id="UP000774326"/>
    </source>
</evidence>
<dbReference type="Proteomes" id="UP000774326">
    <property type="component" value="Unassembled WGS sequence"/>
</dbReference>
<sequence>MSAFPAKVNGQPPVISLSSYDEAEWAKNTAIDLNTDMEYVVVDIVDDSHEVVAKIRKEDNETLDKIFKSAKEQFVQQQK</sequence>
<gene>
    <name evidence="1" type="ORF">WICPIJ_008383</name>
</gene>
<dbReference type="EMBL" id="JAEUBG010004779">
    <property type="protein sequence ID" value="KAH3680170.1"/>
    <property type="molecule type" value="Genomic_DNA"/>
</dbReference>
<comment type="caution">
    <text evidence="1">The sequence shown here is derived from an EMBL/GenBank/DDBJ whole genome shotgun (WGS) entry which is preliminary data.</text>
</comment>
<reference evidence="1" key="2">
    <citation type="submission" date="2021-01" db="EMBL/GenBank/DDBJ databases">
        <authorList>
            <person name="Schikora-Tamarit M.A."/>
        </authorList>
    </citation>
    <scope>NUCLEOTIDE SEQUENCE</scope>
    <source>
        <strain evidence="1">CBS2887</strain>
    </source>
</reference>
<name>A0A9P8PZ12_WICPI</name>
<evidence type="ECO:0000313" key="1">
    <source>
        <dbReference type="EMBL" id="KAH3680170.1"/>
    </source>
</evidence>
<proteinExistence type="predicted"/>
<keyword evidence="2" id="KW-1185">Reference proteome</keyword>
<accession>A0A9P8PZ12</accession>
<organism evidence="1 2">
    <name type="scientific">Wickerhamomyces pijperi</name>
    <name type="common">Yeast</name>
    <name type="synonym">Pichia pijperi</name>
    <dbReference type="NCBI Taxonomy" id="599730"/>
    <lineage>
        <taxon>Eukaryota</taxon>
        <taxon>Fungi</taxon>
        <taxon>Dikarya</taxon>
        <taxon>Ascomycota</taxon>
        <taxon>Saccharomycotina</taxon>
        <taxon>Saccharomycetes</taxon>
        <taxon>Phaffomycetales</taxon>
        <taxon>Wickerhamomycetaceae</taxon>
        <taxon>Wickerhamomyces</taxon>
    </lineage>
</organism>
<dbReference type="AlphaFoldDB" id="A0A9P8PZ12"/>